<dbReference type="GO" id="GO:0005886">
    <property type="term" value="C:plasma membrane"/>
    <property type="evidence" value="ECO:0007669"/>
    <property type="project" value="TreeGrafter"/>
</dbReference>
<dbReference type="EMBL" id="NIVC01000814">
    <property type="protein sequence ID" value="PAA76531.1"/>
    <property type="molecule type" value="Genomic_DNA"/>
</dbReference>
<evidence type="ECO:0000313" key="14">
    <source>
        <dbReference type="Proteomes" id="UP000215902"/>
    </source>
</evidence>
<evidence type="ECO:0000256" key="11">
    <source>
        <dbReference type="RuleBase" id="RU000679"/>
    </source>
</evidence>
<evidence type="ECO:0000256" key="2">
    <source>
        <dbReference type="ARBA" id="ARBA00022448"/>
    </source>
</evidence>
<evidence type="ECO:0008006" key="15">
    <source>
        <dbReference type="Google" id="ProtNLM"/>
    </source>
</evidence>
<dbReference type="STRING" id="282301.A0A267FRW6"/>
<evidence type="ECO:0000256" key="9">
    <source>
        <dbReference type="ARBA" id="ARBA00023201"/>
    </source>
</evidence>
<keyword evidence="5 12" id="KW-1133">Transmembrane helix</keyword>
<dbReference type="PRINTS" id="PR01078">
    <property type="entry name" value="AMINACHANNEL"/>
</dbReference>
<comment type="subcellular location">
    <subcellularLocation>
        <location evidence="1">Membrane</location>
        <topology evidence="1">Multi-pass membrane protein</topology>
    </subcellularLocation>
</comment>
<comment type="caution">
    <text evidence="13">The sequence shown here is derived from an EMBL/GenBank/DDBJ whole genome shotgun (WGS) entry which is preliminary data.</text>
</comment>
<dbReference type="Gene3D" id="2.60.470.10">
    <property type="entry name" value="Acid-sensing ion channels like domains"/>
    <property type="match status" value="1"/>
</dbReference>
<gene>
    <name evidence="13" type="ORF">BOX15_Mlig006976g1</name>
</gene>
<evidence type="ECO:0000256" key="6">
    <source>
        <dbReference type="ARBA" id="ARBA00023053"/>
    </source>
</evidence>
<keyword evidence="6" id="KW-0915">Sodium</keyword>
<keyword evidence="8 12" id="KW-0472">Membrane</keyword>
<keyword evidence="9 11" id="KW-0739">Sodium transport</keyword>
<keyword evidence="4 11" id="KW-0812">Transmembrane</keyword>
<dbReference type="PANTHER" id="PTHR11690:SF248">
    <property type="entry name" value="PICKPOCKET 17, ISOFORM A"/>
    <property type="match status" value="1"/>
</dbReference>
<dbReference type="AlphaFoldDB" id="A0A267FRW6"/>
<evidence type="ECO:0000313" key="13">
    <source>
        <dbReference type="EMBL" id="PAA76531.1"/>
    </source>
</evidence>
<evidence type="ECO:0000256" key="12">
    <source>
        <dbReference type="SAM" id="Phobius"/>
    </source>
</evidence>
<accession>A0A267FRW6</accession>
<dbReference type="Pfam" id="PF00858">
    <property type="entry name" value="ASC"/>
    <property type="match status" value="1"/>
</dbReference>
<evidence type="ECO:0000256" key="1">
    <source>
        <dbReference type="ARBA" id="ARBA00004141"/>
    </source>
</evidence>
<dbReference type="InterPro" id="IPR001873">
    <property type="entry name" value="ENaC"/>
</dbReference>
<dbReference type="GO" id="GO:0015280">
    <property type="term" value="F:ligand-gated sodium channel activity"/>
    <property type="evidence" value="ECO:0007669"/>
    <property type="project" value="TreeGrafter"/>
</dbReference>
<sequence length="504" mass="58390">MSISSKKSSAMERDSILSLLVGNTKPDMKNLVKLRRRLKLRELALAHTRLWSERTTIEGVPHLMAAHSVQRKFCWAIIMLTVTILGLVHLVRSVQDFLASGVASQVTVDAAPAEFPSVTLCSLKPASESLLSYYRPVMDRHLERHWGYFDAWFTHQRRQGKTESYRDYRLRIVKVLAKMLEVLWVSDDTRDLSLLDYSTILECQFNGQPCNKKNFSLVQHYRHWNCYMFRPHSSLRYDNPTGEHNAGLMLNIFADSNFFSSTSSSHSEYNRSRRDSNRDYRIEGLSLRQFLADDSEFRLNRLLDVNHLSSDGMQVILHPTGSYPMFYKTRFTVKNSESAILHVFSMERNRINQADSPCSSRPLGTIDYVTNFGIGPDNQKRREFTESVEDVLNDRIQDLIYQRCGCYSHRMPFRVGKSLLCYYAPLQYRKQPSSELLTQIYCHDYWYQKFIGISELDDVSTVVRPCHETYREMAHGRGPGIGDHFVLSTPVGKRHGIVRTERPP</sequence>
<evidence type="ECO:0000256" key="5">
    <source>
        <dbReference type="ARBA" id="ARBA00022989"/>
    </source>
</evidence>
<dbReference type="Proteomes" id="UP000215902">
    <property type="component" value="Unassembled WGS sequence"/>
</dbReference>
<proteinExistence type="inferred from homology"/>
<keyword evidence="10 11" id="KW-0407">Ion channel</keyword>
<evidence type="ECO:0000256" key="3">
    <source>
        <dbReference type="ARBA" id="ARBA00022461"/>
    </source>
</evidence>
<protein>
    <recommendedName>
        <fullName evidence="15">Amiloride-sensitive sodium channel</fullName>
    </recommendedName>
</protein>
<dbReference type="OrthoDB" id="8065060at2759"/>
<evidence type="ECO:0000256" key="4">
    <source>
        <dbReference type="ARBA" id="ARBA00022692"/>
    </source>
</evidence>
<keyword evidence="7 11" id="KW-0406">Ion transport</keyword>
<comment type="similarity">
    <text evidence="11">Belongs to the amiloride-sensitive sodium channel (TC 1.A.6) family.</text>
</comment>
<reference evidence="13 14" key="1">
    <citation type="submission" date="2017-06" db="EMBL/GenBank/DDBJ databases">
        <title>A platform for efficient transgenesis in Macrostomum lignano, a flatworm model organism for stem cell research.</title>
        <authorList>
            <person name="Berezikov E."/>
        </authorList>
    </citation>
    <scope>NUCLEOTIDE SEQUENCE [LARGE SCALE GENOMIC DNA]</scope>
    <source>
        <strain evidence="13">DV1</strain>
        <tissue evidence="13">Whole organism</tissue>
    </source>
</reference>
<keyword evidence="2 11" id="KW-0813">Transport</keyword>
<evidence type="ECO:0000256" key="10">
    <source>
        <dbReference type="ARBA" id="ARBA00023303"/>
    </source>
</evidence>
<feature type="transmembrane region" description="Helical" evidence="12">
    <location>
        <begin position="73"/>
        <end position="91"/>
    </location>
</feature>
<evidence type="ECO:0000256" key="8">
    <source>
        <dbReference type="ARBA" id="ARBA00023136"/>
    </source>
</evidence>
<name>A0A267FRW6_9PLAT</name>
<dbReference type="PANTHER" id="PTHR11690">
    <property type="entry name" value="AMILORIDE-SENSITIVE SODIUM CHANNEL-RELATED"/>
    <property type="match status" value="1"/>
</dbReference>
<organism evidence="13 14">
    <name type="scientific">Macrostomum lignano</name>
    <dbReference type="NCBI Taxonomy" id="282301"/>
    <lineage>
        <taxon>Eukaryota</taxon>
        <taxon>Metazoa</taxon>
        <taxon>Spiralia</taxon>
        <taxon>Lophotrochozoa</taxon>
        <taxon>Platyhelminthes</taxon>
        <taxon>Rhabditophora</taxon>
        <taxon>Macrostomorpha</taxon>
        <taxon>Macrostomida</taxon>
        <taxon>Macrostomidae</taxon>
        <taxon>Macrostomum</taxon>
    </lineage>
</organism>
<keyword evidence="3 11" id="KW-0894">Sodium channel</keyword>
<evidence type="ECO:0000256" key="7">
    <source>
        <dbReference type="ARBA" id="ARBA00023065"/>
    </source>
</evidence>
<keyword evidence="14" id="KW-1185">Reference proteome</keyword>